<dbReference type="PROSITE" id="PS51462">
    <property type="entry name" value="NUDIX"/>
    <property type="match status" value="1"/>
</dbReference>
<dbReference type="CDD" id="cd18879">
    <property type="entry name" value="NUDIX_Hydrolase"/>
    <property type="match status" value="1"/>
</dbReference>
<evidence type="ECO:0000313" key="4">
    <source>
        <dbReference type="EMBL" id="TQJ07666.1"/>
    </source>
</evidence>
<dbReference type="OrthoDB" id="9814308at2"/>
<proteinExistence type="predicted"/>
<name>A0A542DX58_9MICO</name>
<reference evidence="4 5" key="1">
    <citation type="submission" date="2019-06" db="EMBL/GenBank/DDBJ databases">
        <title>Sequencing the genomes of 1000 actinobacteria strains.</title>
        <authorList>
            <person name="Klenk H.-P."/>
        </authorList>
    </citation>
    <scope>NUCLEOTIDE SEQUENCE [LARGE SCALE GENOMIC DNA]</scope>
    <source>
        <strain evidence="4 5">DSM 18607</strain>
    </source>
</reference>
<dbReference type="AlphaFoldDB" id="A0A542DX58"/>
<dbReference type="InterPro" id="IPR000086">
    <property type="entry name" value="NUDIX_hydrolase_dom"/>
</dbReference>
<keyword evidence="5" id="KW-1185">Reference proteome</keyword>
<dbReference type="Gene3D" id="3.90.79.10">
    <property type="entry name" value="Nucleoside Triphosphate Pyrophosphohydrolase"/>
    <property type="match status" value="1"/>
</dbReference>
<feature type="domain" description="Nudix hydrolase" evidence="3">
    <location>
        <begin position="20"/>
        <end position="155"/>
    </location>
</feature>
<dbReference type="RefSeq" id="WP_141846861.1">
    <property type="nucleotide sequence ID" value="NZ_BAAAPR010000008.1"/>
</dbReference>
<dbReference type="EMBL" id="VFMN01000001">
    <property type="protein sequence ID" value="TQJ07666.1"/>
    <property type="molecule type" value="Genomic_DNA"/>
</dbReference>
<dbReference type="InterPro" id="IPR015797">
    <property type="entry name" value="NUDIX_hydrolase-like_dom_sf"/>
</dbReference>
<evidence type="ECO:0000313" key="5">
    <source>
        <dbReference type="Proteomes" id="UP000317893"/>
    </source>
</evidence>
<evidence type="ECO:0000256" key="1">
    <source>
        <dbReference type="ARBA" id="ARBA00001946"/>
    </source>
</evidence>
<dbReference type="Proteomes" id="UP000317893">
    <property type="component" value="Unassembled WGS sequence"/>
</dbReference>
<evidence type="ECO:0000259" key="3">
    <source>
        <dbReference type="PROSITE" id="PS51462"/>
    </source>
</evidence>
<evidence type="ECO:0000256" key="2">
    <source>
        <dbReference type="ARBA" id="ARBA00022801"/>
    </source>
</evidence>
<dbReference type="PANTHER" id="PTHR43046:SF16">
    <property type="entry name" value="ADP-RIBOSE PYROPHOSPHATASE YJHB-RELATED"/>
    <property type="match status" value="1"/>
</dbReference>
<accession>A0A542DX58</accession>
<gene>
    <name evidence="4" type="ORF">FB458_0734</name>
</gene>
<keyword evidence="2" id="KW-0378">Hydrolase</keyword>
<organism evidence="4 5">
    <name type="scientific">Lapillicoccus jejuensis</name>
    <dbReference type="NCBI Taxonomy" id="402171"/>
    <lineage>
        <taxon>Bacteria</taxon>
        <taxon>Bacillati</taxon>
        <taxon>Actinomycetota</taxon>
        <taxon>Actinomycetes</taxon>
        <taxon>Micrococcales</taxon>
        <taxon>Intrasporangiaceae</taxon>
        <taxon>Lapillicoccus</taxon>
    </lineage>
</organism>
<comment type="caution">
    <text evidence="4">The sequence shown here is derived from an EMBL/GenBank/DDBJ whole genome shotgun (WGS) entry which is preliminary data.</text>
</comment>
<sequence>MPTPDFILALRDKVGTMPLWLSGAAAVVVRDRQDAGGEEVLLVQRSDTLEWTPVTGIVDPGEEPAVTAVRECLEEACVVARADRLVWVTVSPVITYANGDESQYLELVFRCSWVSGEPAVGDDESVDARWFPVDALPPMSDRHAERVRLALANAPETVFTR</sequence>
<dbReference type="PANTHER" id="PTHR43046">
    <property type="entry name" value="GDP-MANNOSE MANNOSYL HYDROLASE"/>
    <property type="match status" value="1"/>
</dbReference>
<dbReference type="SUPFAM" id="SSF55811">
    <property type="entry name" value="Nudix"/>
    <property type="match status" value="1"/>
</dbReference>
<dbReference type="GO" id="GO:0016787">
    <property type="term" value="F:hydrolase activity"/>
    <property type="evidence" value="ECO:0007669"/>
    <property type="project" value="UniProtKB-KW"/>
</dbReference>
<dbReference type="Pfam" id="PF00293">
    <property type="entry name" value="NUDIX"/>
    <property type="match status" value="1"/>
</dbReference>
<protein>
    <submittedName>
        <fullName evidence="4">ADP-ribose pyrophosphatase YjhB (NUDIX family)</fullName>
    </submittedName>
</protein>
<comment type="cofactor">
    <cofactor evidence="1">
        <name>Mg(2+)</name>
        <dbReference type="ChEBI" id="CHEBI:18420"/>
    </cofactor>
</comment>